<feature type="compositionally biased region" description="Basic and acidic residues" evidence="1">
    <location>
        <begin position="72"/>
        <end position="83"/>
    </location>
</feature>
<evidence type="ECO:0000313" key="2">
    <source>
        <dbReference type="EMBL" id="SPE17607.1"/>
    </source>
</evidence>
<name>A0A2N9L2Q0_9BACT</name>
<organism evidence="2 3">
    <name type="scientific">Candidatus Sulfuritelmatomonas gaucii</name>
    <dbReference type="NCBI Taxonomy" id="2043161"/>
    <lineage>
        <taxon>Bacteria</taxon>
        <taxon>Pseudomonadati</taxon>
        <taxon>Acidobacteriota</taxon>
        <taxon>Terriglobia</taxon>
        <taxon>Terriglobales</taxon>
        <taxon>Acidobacteriaceae</taxon>
        <taxon>Candidatus Sulfuritelmatomonas</taxon>
    </lineage>
</organism>
<dbReference type="AlphaFoldDB" id="A0A2N9L2Q0"/>
<sequence length="83" mass="9144">MQIHPSPIAFELGEVTLVDADAVRFLAVAEAAGTELRSCPLFIREWIRRGHPALMKHEGNGPAQIHGSGRNDGVHDQFSEKEK</sequence>
<feature type="region of interest" description="Disordered" evidence="1">
    <location>
        <begin position="55"/>
        <end position="83"/>
    </location>
</feature>
<accession>A0A2N9L2Q0</accession>
<gene>
    <name evidence="2" type="ORF">SBA5_1070010</name>
</gene>
<dbReference type="Proteomes" id="UP000239735">
    <property type="component" value="Unassembled WGS sequence"/>
</dbReference>
<dbReference type="OrthoDB" id="121077at2"/>
<protein>
    <submittedName>
        <fullName evidence="2">Uncharacterized protein</fullName>
    </submittedName>
</protein>
<proteinExistence type="predicted"/>
<evidence type="ECO:0000313" key="3">
    <source>
        <dbReference type="Proteomes" id="UP000239735"/>
    </source>
</evidence>
<evidence type="ECO:0000256" key="1">
    <source>
        <dbReference type="SAM" id="MobiDB-lite"/>
    </source>
</evidence>
<dbReference type="EMBL" id="OKRB01000010">
    <property type="protein sequence ID" value="SPE17607.1"/>
    <property type="molecule type" value="Genomic_DNA"/>
</dbReference>
<reference evidence="3" key="1">
    <citation type="submission" date="2018-02" db="EMBL/GenBank/DDBJ databases">
        <authorList>
            <person name="Hausmann B."/>
        </authorList>
    </citation>
    <scope>NUCLEOTIDE SEQUENCE [LARGE SCALE GENOMIC DNA]</scope>
    <source>
        <strain evidence="3">Peat soil MAG SbA5</strain>
    </source>
</reference>